<dbReference type="KEGG" id="slac:SKTS_18980"/>
<name>A0A6F8VDH6_9PROT</name>
<gene>
    <name evidence="1" type="ORF">SKTS_18980</name>
</gene>
<dbReference type="RefSeq" id="WP_173063880.1">
    <property type="nucleotide sequence ID" value="NZ_AP022853.1"/>
</dbReference>
<evidence type="ECO:0000313" key="2">
    <source>
        <dbReference type="Proteomes" id="UP000502260"/>
    </source>
</evidence>
<dbReference type="EMBL" id="AP022853">
    <property type="protein sequence ID" value="BCB27012.1"/>
    <property type="molecule type" value="Genomic_DNA"/>
</dbReference>
<reference evidence="2" key="1">
    <citation type="submission" date="2020-03" db="EMBL/GenBank/DDBJ databases">
        <title>Complete genome sequence of sulfur-oxidizing bacterium skT11.</title>
        <authorList>
            <person name="Kanda M."/>
            <person name="Kojima H."/>
            <person name="Fukui M."/>
        </authorList>
    </citation>
    <scope>NUCLEOTIDE SEQUENCE [LARGE SCALE GENOMIC DNA]</scope>
    <source>
        <strain evidence="2">skT11</strain>
    </source>
</reference>
<dbReference type="Proteomes" id="UP000502260">
    <property type="component" value="Chromosome"/>
</dbReference>
<evidence type="ECO:0000313" key="1">
    <source>
        <dbReference type="EMBL" id="BCB27012.1"/>
    </source>
</evidence>
<dbReference type="AlphaFoldDB" id="A0A6F8VDH6"/>
<protein>
    <submittedName>
        <fullName evidence="1">Uncharacterized protein</fullName>
    </submittedName>
</protein>
<accession>A0A6F8VDH6</accession>
<keyword evidence="2" id="KW-1185">Reference proteome</keyword>
<proteinExistence type="predicted"/>
<sequence length="53" mass="6529">MKKEDMIRQILRGLESDFFKISRPELDKELKDEWRRLDEKTYSEIAELYYTTA</sequence>
<organism evidence="1 2">
    <name type="scientific">Sulfurimicrobium lacus</name>
    <dbReference type="NCBI Taxonomy" id="2715678"/>
    <lineage>
        <taxon>Bacteria</taxon>
        <taxon>Pseudomonadati</taxon>
        <taxon>Pseudomonadota</taxon>
        <taxon>Betaproteobacteria</taxon>
        <taxon>Nitrosomonadales</taxon>
        <taxon>Sulfuricellaceae</taxon>
        <taxon>Sulfurimicrobium</taxon>
    </lineage>
</organism>